<protein>
    <recommendedName>
        <fullName evidence="5">Acetyltransferase</fullName>
        <ecNumber evidence="5">2.3.1.-</ecNumber>
    </recommendedName>
</protein>
<dbReference type="Proteomes" id="UP000177010">
    <property type="component" value="Unassembled WGS sequence"/>
</dbReference>
<feature type="domain" description="Maltose/galactoside acetyltransferase" evidence="6">
    <location>
        <begin position="7"/>
        <end position="60"/>
    </location>
</feature>
<dbReference type="InterPro" id="IPR024688">
    <property type="entry name" value="Mac_dom"/>
</dbReference>
<evidence type="ECO:0000313" key="7">
    <source>
        <dbReference type="EMBL" id="OFA12600.1"/>
    </source>
</evidence>
<evidence type="ECO:0000256" key="3">
    <source>
        <dbReference type="ARBA" id="ARBA00022737"/>
    </source>
</evidence>
<dbReference type="PROSITE" id="PS00101">
    <property type="entry name" value="HEXAPEP_TRANSFERASES"/>
    <property type="match status" value="1"/>
</dbReference>
<comment type="caution">
    <text evidence="7">The sequence shown here is derived from an EMBL/GenBank/DDBJ whole genome shotgun (WGS) entry which is preliminary data.</text>
</comment>
<dbReference type="SMART" id="SM01266">
    <property type="entry name" value="Mac"/>
    <property type="match status" value="1"/>
</dbReference>
<dbReference type="Pfam" id="PF00132">
    <property type="entry name" value="Hexapep"/>
    <property type="match status" value="1"/>
</dbReference>
<dbReference type="RefSeq" id="WP_141736991.1">
    <property type="nucleotide sequence ID" value="NZ_JAZHVW010000008.1"/>
</dbReference>
<evidence type="ECO:0000256" key="2">
    <source>
        <dbReference type="ARBA" id="ARBA00022679"/>
    </source>
</evidence>
<reference evidence="7 8" key="1">
    <citation type="submission" date="2016-09" db="EMBL/GenBank/DDBJ databases">
        <title>Genome Sequence of Lactobacillus sunkii Strain CG01.</title>
        <authorList>
            <person name="Poehlein A."/>
            <person name="Gabris C."/>
            <person name="Bengelsdorf F.R."/>
            <person name="Duerre P."/>
            <person name="Daniel R."/>
        </authorList>
    </citation>
    <scope>NUCLEOTIDE SEQUENCE [LARGE SCALE GENOMIC DNA]</scope>
    <source>
        <strain evidence="7 8">CG_D</strain>
    </source>
</reference>
<comment type="similarity">
    <text evidence="1 5">Belongs to the transferase hexapeptide repeat family.</text>
</comment>
<dbReference type="AlphaFoldDB" id="A0A1E7XHL4"/>
<evidence type="ECO:0000313" key="8">
    <source>
        <dbReference type="Proteomes" id="UP000177010"/>
    </source>
</evidence>
<accession>A0A1E7XHL4</accession>
<evidence type="ECO:0000256" key="5">
    <source>
        <dbReference type="RuleBase" id="RU367021"/>
    </source>
</evidence>
<dbReference type="EC" id="2.3.1.-" evidence="5"/>
<dbReference type="InterPro" id="IPR011004">
    <property type="entry name" value="Trimer_LpxA-like_sf"/>
</dbReference>
<organism evidence="7 8">
    <name type="scientific">Lentilactobacillus sunkii</name>
    <dbReference type="NCBI Taxonomy" id="481719"/>
    <lineage>
        <taxon>Bacteria</taxon>
        <taxon>Bacillati</taxon>
        <taxon>Bacillota</taxon>
        <taxon>Bacilli</taxon>
        <taxon>Lactobacillales</taxon>
        <taxon>Lactobacillaceae</taxon>
        <taxon>Lentilactobacillus</taxon>
    </lineage>
</organism>
<keyword evidence="2 5" id="KW-0808">Transferase</keyword>
<keyword evidence="3" id="KW-0677">Repeat</keyword>
<dbReference type="PANTHER" id="PTHR43017:SF1">
    <property type="entry name" value="ACETYLTRANSFERASE YJL218W-RELATED"/>
    <property type="match status" value="1"/>
</dbReference>
<dbReference type="FunFam" id="2.160.10.10:FF:000025">
    <property type="entry name" value="Hexapeptide-repeat containing-acetyltransferase"/>
    <property type="match status" value="1"/>
</dbReference>
<dbReference type="EMBL" id="MIQE01000006">
    <property type="protein sequence ID" value="OFA12600.1"/>
    <property type="molecule type" value="Genomic_DNA"/>
</dbReference>
<dbReference type="Gene3D" id="2.160.10.10">
    <property type="entry name" value="Hexapeptide repeat proteins"/>
    <property type="match status" value="1"/>
</dbReference>
<gene>
    <name evidence="7" type="primary">lacA_1</name>
    <name evidence="7" type="ORF">LASUN_05380</name>
</gene>
<dbReference type="InterPro" id="IPR001451">
    <property type="entry name" value="Hexapep"/>
</dbReference>
<evidence type="ECO:0000256" key="4">
    <source>
        <dbReference type="ARBA" id="ARBA00023315"/>
    </source>
</evidence>
<dbReference type="SUPFAM" id="SSF51161">
    <property type="entry name" value="Trimeric LpxA-like enzymes"/>
    <property type="match status" value="1"/>
</dbReference>
<dbReference type="GO" id="GO:0008870">
    <property type="term" value="F:galactoside O-acetyltransferase activity"/>
    <property type="evidence" value="ECO:0007669"/>
    <property type="project" value="TreeGrafter"/>
</dbReference>
<name>A0A1E7XHL4_9LACO</name>
<sequence>MDIKTKLSQMADGDLYEQTPELLELRMKTRDLLYQYNRLNYRDLSARSALLKKIFNHTGDRCFVEIPFHADYGFNTTIGEDFFANNNLTILDAAPVTIGDHVLFAPNVGLYTAGHALDPTIREKTAAEFGLPIKIGNNVWLGANTTVTPGVTIGDNSVIGAGSVVTMDIPADVLAYGTPARVIRHFNKLDQHYYTHNRPMPQVYRDMIKKQ</sequence>
<dbReference type="CDD" id="cd03357">
    <property type="entry name" value="LbH_MAT_GAT"/>
    <property type="match status" value="1"/>
</dbReference>
<proteinExistence type="inferred from homology"/>
<evidence type="ECO:0000259" key="6">
    <source>
        <dbReference type="SMART" id="SM01266"/>
    </source>
</evidence>
<keyword evidence="4 5" id="KW-0012">Acyltransferase</keyword>
<dbReference type="PANTHER" id="PTHR43017">
    <property type="entry name" value="GALACTOSIDE O-ACETYLTRANSFERASE"/>
    <property type="match status" value="1"/>
</dbReference>
<dbReference type="InterPro" id="IPR018357">
    <property type="entry name" value="Hexapep_transf_CS"/>
</dbReference>
<dbReference type="InterPro" id="IPR039369">
    <property type="entry name" value="LacA-like"/>
</dbReference>
<evidence type="ECO:0000256" key="1">
    <source>
        <dbReference type="ARBA" id="ARBA00007274"/>
    </source>
</evidence>
<dbReference type="Pfam" id="PF12464">
    <property type="entry name" value="Mac"/>
    <property type="match status" value="1"/>
</dbReference>